<dbReference type="AlphaFoldDB" id="A0A1T5GFM3"/>
<dbReference type="Pfam" id="PF18962">
    <property type="entry name" value="Por_Secre_tail"/>
    <property type="match status" value="1"/>
</dbReference>
<evidence type="ECO:0000313" key="2">
    <source>
        <dbReference type="EMBL" id="SKC07206.1"/>
    </source>
</evidence>
<feature type="non-terminal residue" evidence="2">
    <location>
        <position position="1"/>
    </location>
</feature>
<dbReference type="STRING" id="651661.SAMN05660293_04038"/>
<keyword evidence="3" id="KW-1185">Reference proteome</keyword>
<reference evidence="3" key="1">
    <citation type="submission" date="2017-02" db="EMBL/GenBank/DDBJ databases">
        <authorList>
            <person name="Varghese N."/>
            <person name="Submissions S."/>
        </authorList>
    </citation>
    <scope>NUCLEOTIDE SEQUENCE [LARGE SCALE GENOMIC DNA]</scope>
    <source>
        <strain evidence="3">DSM 22270</strain>
    </source>
</reference>
<proteinExistence type="predicted"/>
<accession>A0A1T5GFM3</accession>
<name>A0A1T5GFM3_9BACT</name>
<evidence type="ECO:0000259" key="1">
    <source>
        <dbReference type="Pfam" id="PF18962"/>
    </source>
</evidence>
<sequence>TNCPGGPTIATIKNISSTGLTVDFNGSGVSALTWRIKQGGSTLANGKTGTLSSNSATLTFASLAAGTYSLEIEGGNCTSLVSTSNFNVVITDSRPTCQFGPLLKSIIDPKATQLTFNFHGENVASIDWKILQGATTIRSARVQLASDRPTITYGALAPGSYTLAIEGGACRSEVQTMGFQIGGLLPVPVARFEAVPATEGVELAWTAQEQKEGSGFEVIRYNGNLKTSAVIGNIPSSDQQVGEYRFVDRTPLFGVNHYQLNVIDKNGTYSKSEIVNARYEVIDKVIVSPNPVKDFVNIEFYSKIAGQGKLETFNISGVKVNAVQPKITEGLNKVSLNVTGLADGHYFIKVYYGVQEMNLRFFKSN</sequence>
<dbReference type="NCBIfam" id="TIGR04183">
    <property type="entry name" value="Por_Secre_tail"/>
    <property type="match status" value="1"/>
</dbReference>
<evidence type="ECO:0000313" key="3">
    <source>
        <dbReference type="Proteomes" id="UP000190897"/>
    </source>
</evidence>
<organism evidence="2 3">
    <name type="scientific">Dyadobacter psychrophilus</name>
    <dbReference type="NCBI Taxonomy" id="651661"/>
    <lineage>
        <taxon>Bacteria</taxon>
        <taxon>Pseudomonadati</taxon>
        <taxon>Bacteroidota</taxon>
        <taxon>Cytophagia</taxon>
        <taxon>Cytophagales</taxon>
        <taxon>Spirosomataceae</taxon>
        <taxon>Dyadobacter</taxon>
    </lineage>
</organism>
<gene>
    <name evidence="2" type="ORF">SAMN05660293_04038</name>
</gene>
<dbReference type="Proteomes" id="UP000190897">
    <property type="component" value="Unassembled WGS sequence"/>
</dbReference>
<dbReference type="InterPro" id="IPR026444">
    <property type="entry name" value="Secre_tail"/>
</dbReference>
<feature type="domain" description="Secretion system C-terminal sorting" evidence="1">
    <location>
        <begin position="288"/>
        <end position="353"/>
    </location>
</feature>
<protein>
    <submittedName>
        <fullName evidence="2">Por secretion system C-terminal sorting domain-containing protein</fullName>
    </submittedName>
</protein>
<dbReference type="EMBL" id="FUZA01000005">
    <property type="protein sequence ID" value="SKC07206.1"/>
    <property type="molecule type" value="Genomic_DNA"/>
</dbReference>
<dbReference type="RefSeq" id="WP_141110355.1">
    <property type="nucleotide sequence ID" value="NZ_FUZA01000005.1"/>
</dbReference>
<dbReference type="OrthoDB" id="903973at2"/>